<feature type="chain" id="PRO_5047303236" evidence="1">
    <location>
        <begin position="32"/>
        <end position="86"/>
    </location>
</feature>
<dbReference type="RefSeq" id="WP_378610962.1">
    <property type="nucleotide sequence ID" value="NZ_JBHSAX010000004.1"/>
</dbReference>
<feature type="signal peptide" evidence="1">
    <location>
        <begin position="1"/>
        <end position="31"/>
    </location>
</feature>
<evidence type="ECO:0000313" key="2">
    <source>
        <dbReference type="EMBL" id="MFC3961203.1"/>
    </source>
</evidence>
<evidence type="ECO:0000256" key="1">
    <source>
        <dbReference type="SAM" id="SignalP"/>
    </source>
</evidence>
<gene>
    <name evidence="2" type="ORF">ACFO0B_04290</name>
</gene>
<proteinExistence type="predicted"/>
<keyword evidence="1" id="KW-0732">Signal</keyword>
<organism evidence="2 3">
    <name type="scientific">Nocardia jiangsuensis</name>
    <dbReference type="NCBI Taxonomy" id="1691563"/>
    <lineage>
        <taxon>Bacteria</taxon>
        <taxon>Bacillati</taxon>
        <taxon>Actinomycetota</taxon>
        <taxon>Actinomycetes</taxon>
        <taxon>Mycobacteriales</taxon>
        <taxon>Nocardiaceae</taxon>
        <taxon>Nocardia</taxon>
    </lineage>
</organism>
<reference evidence="3" key="1">
    <citation type="journal article" date="2019" name="Int. J. Syst. Evol. Microbiol.">
        <title>The Global Catalogue of Microorganisms (GCM) 10K type strain sequencing project: providing services to taxonomists for standard genome sequencing and annotation.</title>
        <authorList>
            <consortium name="The Broad Institute Genomics Platform"/>
            <consortium name="The Broad Institute Genome Sequencing Center for Infectious Disease"/>
            <person name="Wu L."/>
            <person name="Ma J."/>
        </authorList>
    </citation>
    <scope>NUCLEOTIDE SEQUENCE [LARGE SCALE GENOMIC DNA]</scope>
    <source>
        <strain evidence="3">CGMCC 4.7330</strain>
    </source>
</reference>
<name>A0ABV8DMY1_9NOCA</name>
<keyword evidence="3" id="KW-1185">Reference proteome</keyword>
<dbReference type="EMBL" id="JBHSAX010000004">
    <property type="protein sequence ID" value="MFC3961203.1"/>
    <property type="molecule type" value="Genomic_DNA"/>
</dbReference>
<dbReference type="Proteomes" id="UP001595696">
    <property type="component" value="Unassembled WGS sequence"/>
</dbReference>
<protein>
    <submittedName>
        <fullName evidence="2">Uncharacterized protein</fullName>
    </submittedName>
</protein>
<accession>A0ABV8DMY1</accession>
<comment type="caution">
    <text evidence="2">The sequence shown here is derived from an EMBL/GenBank/DDBJ whole genome shotgun (WGS) entry which is preliminary data.</text>
</comment>
<evidence type="ECO:0000313" key="3">
    <source>
        <dbReference type="Proteomes" id="UP001595696"/>
    </source>
</evidence>
<sequence length="86" mass="8733">MTRPSVRAWRGTAAAFAVAAAVTGGAATANAAPIPLEPYQPAVTESAPAPIGEEFTSTGSSTISSSVNAKVACLFQRTFSAMRLDC</sequence>